<evidence type="ECO:0000313" key="3">
    <source>
        <dbReference type="EMBL" id="ORC32683.1"/>
    </source>
</evidence>
<proteinExistence type="predicted"/>
<dbReference type="AlphaFoldDB" id="A0A1Y1RUI0"/>
<feature type="transmembrane region" description="Helical" evidence="1">
    <location>
        <begin position="12"/>
        <end position="31"/>
    </location>
</feature>
<protein>
    <recommendedName>
        <fullName evidence="2">Spore coat protein U/FanG domain-containing protein</fullName>
    </recommendedName>
</protein>
<sequence>MGMDGYLKRHILMLVTMLAVSFFVTEGLWSLSFRGRTPKINNAQFLLDQEVIISETIRVNHKGQGTDFFITFSTGQSGQFANRYLLDPVSGGIMYYQVYDNAADRRILVDLSAGPSLSQVLSGSFSDAEAAAGGGTTKDLTFVVILDPDQFPLAGQYAEELRLELWAGTPDNPRGGGPEDTAIMSMSAQMDQVMDISLVPSGGSFDSSRTELTLDFGELYAGSRRHADLMVRANSGYSVYMRSQNSGVMMIQDATDTSSVPYSLSVAGGGVDLSSGTDVPVVPLGGPSTIRGDRYDVGVEIEDFGMATEGFYTDMLLITIAAQ</sequence>
<dbReference type="Proteomes" id="UP000192343">
    <property type="component" value="Unassembled WGS sequence"/>
</dbReference>
<keyword evidence="1" id="KW-1133">Transmembrane helix</keyword>
<evidence type="ECO:0000259" key="2">
    <source>
        <dbReference type="Pfam" id="PF05229"/>
    </source>
</evidence>
<reference evidence="3 4" key="1">
    <citation type="submission" date="2017-03" db="EMBL/GenBank/DDBJ databases">
        <title>Draft Genome sequence of Marispirochaeta sp. strain JC444.</title>
        <authorList>
            <person name="Shivani Y."/>
            <person name="Subhash Y."/>
            <person name="Sasikala C."/>
            <person name="Ramana C."/>
        </authorList>
    </citation>
    <scope>NUCLEOTIDE SEQUENCE [LARGE SCALE GENOMIC DNA]</scope>
    <source>
        <strain evidence="3 4">JC444</strain>
    </source>
</reference>
<dbReference type="Pfam" id="PF05229">
    <property type="entry name" value="SCPU"/>
    <property type="match status" value="1"/>
</dbReference>
<dbReference type="EMBL" id="MWQY01000021">
    <property type="protein sequence ID" value="ORC32683.1"/>
    <property type="molecule type" value="Genomic_DNA"/>
</dbReference>
<keyword evidence="1" id="KW-0812">Transmembrane</keyword>
<name>A0A1Y1RUI0_9SPIO</name>
<dbReference type="InterPro" id="IPR007893">
    <property type="entry name" value="Spore_coat_U/FanG"/>
</dbReference>
<organism evidence="3 4">
    <name type="scientific">Marispirochaeta aestuarii</name>
    <dbReference type="NCBI Taxonomy" id="1963862"/>
    <lineage>
        <taxon>Bacteria</taxon>
        <taxon>Pseudomonadati</taxon>
        <taxon>Spirochaetota</taxon>
        <taxon>Spirochaetia</taxon>
        <taxon>Spirochaetales</taxon>
        <taxon>Spirochaetaceae</taxon>
        <taxon>Marispirochaeta</taxon>
    </lineage>
</organism>
<keyword evidence="4" id="KW-1185">Reference proteome</keyword>
<evidence type="ECO:0000256" key="1">
    <source>
        <dbReference type="SAM" id="Phobius"/>
    </source>
</evidence>
<evidence type="ECO:0000313" key="4">
    <source>
        <dbReference type="Proteomes" id="UP000192343"/>
    </source>
</evidence>
<accession>A0A1Y1RUI0</accession>
<dbReference type="STRING" id="1963862.B4O97_16110"/>
<comment type="caution">
    <text evidence="3">The sequence shown here is derived from an EMBL/GenBank/DDBJ whole genome shotgun (WGS) entry which is preliminary data.</text>
</comment>
<gene>
    <name evidence="3" type="ORF">B4O97_16110</name>
</gene>
<feature type="domain" description="Spore coat protein U/FanG" evidence="2">
    <location>
        <begin position="54"/>
        <end position="161"/>
    </location>
</feature>
<keyword evidence="1" id="KW-0472">Membrane</keyword>